<reference evidence="2 3" key="1">
    <citation type="submission" date="2021-06" db="EMBL/GenBank/DDBJ databases">
        <title>Caerostris extrusa draft genome.</title>
        <authorList>
            <person name="Kono N."/>
            <person name="Arakawa K."/>
        </authorList>
    </citation>
    <scope>NUCLEOTIDE SEQUENCE [LARGE SCALE GENOMIC DNA]</scope>
</reference>
<dbReference type="Proteomes" id="UP001054945">
    <property type="component" value="Unassembled WGS sequence"/>
</dbReference>
<feature type="region of interest" description="Disordered" evidence="1">
    <location>
        <begin position="63"/>
        <end position="85"/>
    </location>
</feature>
<evidence type="ECO:0000313" key="3">
    <source>
        <dbReference type="Proteomes" id="UP001054945"/>
    </source>
</evidence>
<proteinExistence type="predicted"/>
<evidence type="ECO:0000313" key="2">
    <source>
        <dbReference type="EMBL" id="GIX70226.1"/>
    </source>
</evidence>
<accession>A0AAV4MFK0</accession>
<gene>
    <name evidence="2" type="ORF">CEXT_482561</name>
</gene>
<keyword evidence="3" id="KW-1185">Reference proteome</keyword>
<evidence type="ECO:0000256" key="1">
    <source>
        <dbReference type="SAM" id="MobiDB-lite"/>
    </source>
</evidence>
<dbReference type="AlphaFoldDB" id="A0AAV4MFK0"/>
<protein>
    <submittedName>
        <fullName evidence="2">Uncharacterized protein</fullName>
    </submittedName>
</protein>
<name>A0AAV4MFK0_CAEEX</name>
<organism evidence="2 3">
    <name type="scientific">Caerostris extrusa</name>
    <name type="common">Bark spider</name>
    <name type="synonym">Caerostris bankana</name>
    <dbReference type="NCBI Taxonomy" id="172846"/>
    <lineage>
        <taxon>Eukaryota</taxon>
        <taxon>Metazoa</taxon>
        <taxon>Ecdysozoa</taxon>
        <taxon>Arthropoda</taxon>
        <taxon>Chelicerata</taxon>
        <taxon>Arachnida</taxon>
        <taxon>Araneae</taxon>
        <taxon>Araneomorphae</taxon>
        <taxon>Entelegynae</taxon>
        <taxon>Araneoidea</taxon>
        <taxon>Araneidae</taxon>
        <taxon>Caerostris</taxon>
    </lineage>
</organism>
<sequence length="85" mass="9893">MGSSKRASIPLQSAVIINLHILTHPYYPTPPRHVFEYLSGVHIFLDSLFPQTTQNMVKIIPRNKPCRPKRTGNMSSEQERWYRTL</sequence>
<dbReference type="EMBL" id="BPLR01019659">
    <property type="protein sequence ID" value="GIX70226.1"/>
    <property type="molecule type" value="Genomic_DNA"/>
</dbReference>
<comment type="caution">
    <text evidence="2">The sequence shown here is derived from an EMBL/GenBank/DDBJ whole genome shotgun (WGS) entry which is preliminary data.</text>
</comment>